<dbReference type="GO" id="GO:0043041">
    <property type="term" value="P:amino acid activation for nonribosomal peptide biosynthetic process"/>
    <property type="evidence" value="ECO:0007669"/>
    <property type="project" value="TreeGrafter"/>
</dbReference>
<dbReference type="FunFam" id="3.40.50.980:FF:000001">
    <property type="entry name" value="Non-ribosomal peptide synthetase"/>
    <property type="match status" value="2"/>
</dbReference>
<dbReference type="FunFam" id="1.10.1200.10:FF:000016">
    <property type="entry name" value="Non-ribosomal peptide synthase"/>
    <property type="match status" value="1"/>
</dbReference>
<dbReference type="FunFam" id="1.10.1200.10:FF:000005">
    <property type="entry name" value="Nonribosomal peptide synthetase 1"/>
    <property type="match status" value="1"/>
</dbReference>
<accession>U5QKB0</accession>
<proteinExistence type="inferred from homology"/>
<dbReference type="Gene3D" id="3.30.300.30">
    <property type="match status" value="2"/>
</dbReference>
<dbReference type="GO" id="GO:0016874">
    <property type="term" value="F:ligase activity"/>
    <property type="evidence" value="ECO:0007669"/>
    <property type="project" value="UniProtKB-KW"/>
</dbReference>
<dbReference type="Gene3D" id="3.30.559.10">
    <property type="entry name" value="Chloramphenicol acetyltransferase-like domain"/>
    <property type="match status" value="2"/>
</dbReference>
<dbReference type="Gene3D" id="3.40.50.980">
    <property type="match status" value="4"/>
</dbReference>
<dbReference type="FunFam" id="3.30.300.30:FF:000010">
    <property type="entry name" value="Enterobactin synthetase component F"/>
    <property type="match status" value="2"/>
</dbReference>
<dbReference type="Proteomes" id="UP000017396">
    <property type="component" value="Chromosome"/>
</dbReference>
<dbReference type="CDD" id="cd17646">
    <property type="entry name" value="A_NRPS_AB3403-like"/>
    <property type="match status" value="1"/>
</dbReference>
<dbReference type="SUPFAM" id="SSF52777">
    <property type="entry name" value="CoA-dependent acyltransferases"/>
    <property type="match status" value="4"/>
</dbReference>
<dbReference type="InterPro" id="IPR000873">
    <property type="entry name" value="AMP-dep_synth/lig_dom"/>
</dbReference>
<dbReference type="GO" id="GO:0004190">
    <property type="term" value="F:aspartic-type endopeptidase activity"/>
    <property type="evidence" value="ECO:0007669"/>
    <property type="project" value="InterPro"/>
</dbReference>
<sequence length="2181" mass="241161">MDLEQLTDLTPEQQQLLLLLLAEQQNGEPPEADSIQPVPRDGELPLSYAQRRLWFLDQLLPSGAMYNLPVAARLNGVLDVGAMEAALQEVVRRHEVLRTSFRTVAGQPQLTIAPEVSLALSPVDLSDLAGAEKESEAERLVATEAQLPFDLAAGPLVRARLLRLGATEHILIVTLHHIVSDGWSIGVFIQELAILYAAFQSGQPSPLPELAIQYADFAAWQQQWLTGTVFEEKFAYWEQRLAGAPALLELPTNHPRPPVQSYRGRAHTFTLPASLVKSLERLAAQESATLFMVLLAAFKVLLSRYSHQEDIVVGTPIANRNRSEIEPLIGFFVNTLVLRTDLGREPSFRELLARVREVTLEAFDHQDLPFEKLVEHLQPERNLSYQPLFQVLFTLQNAPLPVVELPGLQLEPVEMPDSTAKFDLSLTLLESKAGLAGSWEYNTDLFEPETIERLTGHLRTLLEAAVAGPDQPISSLPLLTEPEKQLFVSWNDTDRDYPHDRLIHQLIEEQAERTPEAIALVSGEKKLSYRELNQRANQLAHHLQALGVGPDALVGIYLKRCPELIISLLAVWKAGGAYVPLDPAYPAERLAFIVQDSGLSVLITDSHLGGDRYADGFRLVRVDTDAEAIEAASPDNPPCSGEKDRRLAYVIYTSGSTGKPKGVMVTQSSLINFLRAMDEHLALAGADRWLAVTTVAFDIAALEIWLPLVRGARIVLAAREDSQDGGRLARLLADSGATILQATPATWRLLLESGWQPEASLKLLCGGEALPTDLAEQLRHSEARLWNLYGPTETTVWSTIHPVQAVDGLVPIGRPLANTKLYVLDAQGQPVPVGVPGELFIGGAGLARGYLNRPELTAEKFVPDPFSTSGGKLYRTGDLVRWRPDGTLEFLGRLDFQVKLRGFRIELGEIEVALRRHPAVRQAAILLREDEPGEKFLTAYIVSAAGTEPDSHALRAFLREWLPEYMLPTAFVPLEALPLTPNGKLDRRALPRPTELRVETASPNLPRNWIEAQLVQIWLAILPIERLGIQDNFFALGGHSLLANRAIFRAREVFGVDLPVRALFEAPTVAALAIRIQRALDEAPSAPRATSVILPVPRSEKMPLSFSQNGLWFLDRLSSQASLYNLPAVTRLRGDLNVQVLESALREVIRRHEILRTVLPAGDDGLPYQRIVEQIDFTLPVTDLSGLPEEQARLLAEKEIQLPFDLEAGPLVRARLLRLGAAEHILIVTLHHIVSDGWSVGVFIQELAALYAAFQSGQPSPLPELAIQYADFAVWQQQPEQQAAARRQLAYWQGQLAGAPELLKLPTDYPRPAVQRHNGATHALLLPAGLTESLKQLAAREGTTLFMVLLAAFKVLLARYSRQEDIVIGTPVANRNRAEIEPLIGYFINALVLRTDLGGGPSFRELLERVRRVTLEAFDHQDLLFEHLVEALQPKRDLSYAPLFQVMFVLQNASVPIRELAGLTVEPVTVFGKAAKFDLTLAMEETAQGLQAAFEYDTDLFDPETIERMAAHLLTLLEAIVAHPDQPISSLPLLTDPEKQLLASWNDTNRDYPLEHCLQHWFEQQVERTPEAVALVFEQQQLSYRELDARANQLAHHLQSLGVGAEVLVGVCLERSVEMVVALLAVLKAGGAYLPLDPGYPAERLTFMLEDARPAVVLAHAPTWALLEELESVAPSLVLLDRDWQAVAIQPEQPPTCPAKADNLAYVIYTSGSTGKPKGAANTHRAICNRLLWMQEAYQLGVEDAVLQKTPFSFDVSVWEFFWPLMTGARLVLAQPGGHRDSRYLCRLIARERITHVHFVPAMLNVLLDEADLSGLTSLKRVIVSGEALPPALQNRFFARLDAELHNLYGPTEAAVDVTCWQCQPDLEAQSVPIGHPIANIRIHLLDAHGQPVPVGVPGELFIGGVGVARGYLNRPELTAEKFVPDPFSPSGEKLYRTGDLARRRPDGAIEYLGRLDFQVKLRGFRIELGEIETVLSSHPEVREAAVQLRDDLPGGAGLVAYIVPLTTEPDSTALRTYLKERLPEYMVPALFVSLNSLPLNANGKLDRRALPAPEKSDTPTEIVAPRTSVEEVLADIWAEVLDRDVVGVEDNFFDLGGHSLVATQVVSQIQTILRLEVPLYALFENPTVAGLARFLLSDPQERPRIEKTAQLLLALSELSDDDAQDLLTEKHASPKNTPSP</sequence>
<dbReference type="PROSITE" id="PS00012">
    <property type="entry name" value="PHOSPHOPANTETHEINE"/>
    <property type="match status" value="2"/>
</dbReference>
<gene>
    <name evidence="6" type="ORF">GKIL_1818</name>
</gene>
<dbReference type="InterPro" id="IPR025110">
    <property type="entry name" value="AMP-bd_C"/>
</dbReference>
<dbReference type="PROSITE" id="PS00455">
    <property type="entry name" value="AMP_BINDING"/>
    <property type="match status" value="2"/>
</dbReference>
<dbReference type="Gene3D" id="3.30.559.30">
    <property type="entry name" value="Nonribosomal peptide synthetase, condensation domain"/>
    <property type="match status" value="2"/>
</dbReference>
<dbReference type="OrthoDB" id="9757538at2"/>
<dbReference type="GO" id="GO:0031177">
    <property type="term" value="F:phosphopantetheine binding"/>
    <property type="evidence" value="ECO:0007669"/>
    <property type="project" value="InterPro"/>
</dbReference>
<dbReference type="PATRIC" id="fig|1183438.3.peg.1781"/>
<reference evidence="6 7" key="1">
    <citation type="journal article" date="2013" name="PLoS ONE">
        <title>Cultivation and Complete Genome Sequencing of Gloeobacter kilaueensis sp. nov., from a Lava Cave in Kilauea Caldera, Hawai'i.</title>
        <authorList>
            <person name="Saw J.H."/>
            <person name="Schatz M."/>
            <person name="Brown M.V."/>
            <person name="Kunkel D.D."/>
            <person name="Foster J.S."/>
            <person name="Shick H."/>
            <person name="Christensen S."/>
            <person name="Hou S."/>
            <person name="Wan X."/>
            <person name="Donachie S.P."/>
        </authorList>
    </citation>
    <scope>NUCLEOTIDE SEQUENCE [LARGE SCALE GENOMIC DNA]</scope>
    <source>
        <strain evidence="7">JS</strain>
    </source>
</reference>
<dbReference type="InterPro" id="IPR009081">
    <property type="entry name" value="PP-bd_ACP"/>
</dbReference>
<dbReference type="eggNOG" id="COG1020">
    <property type="taxonomic scope" value="Bacteria"/>
</dbReference>
<dbReference type="NCBIfam" id="TIGR01733">
    <property type="entry name" value="AA-adenyl-dom"/>
    <property type="match status" value="2"/>
</dbReference>
<dbReference type="SUPFAM" id="SSF47336">
    <property type="entry name" value="ACP-like"/>
    <property type="match status" value="2"/>
</dbReference>
<dbReference type="GO" id="GO:0005829">
    <property type="term" value="C:cytosol"/>
    <property type="evidence" value="ECO:0007669"/>
    <property type="project" value="TreeGrafter"/>
</dbReference>
<dbReference type="InterPro" id="IPR029058">
    <property type="entry name" value="AB_hydrolase_fold"/>
</dbReference>
<name>U5QKB0_GLOK1</name>
<dbReference type="GO" id="GO:0044550">
    <property type="term" value="P:secondary metabolite biosynthetic process"/>
    <property type="evidence" value="ECO:0007669"/>
    <property type="project" value="UniProtKB-ARBA"/>
</dbReference>
<dbReference type="InterPro" id="IPR001242">
    <property type="entry name" value="Condensation_dom"/>
</dbReference>
<dbReference type="CDD" id="cd12116">
    <property type="entry name" value="A_NRPS_Ta1_like"/>
    <property type="match status" value="1"/>
</dbReference>
<protein>
    <submittedName>
        <fullName evidence="6">Cyclohexanecarboxylate-CoA ligase</fullName>
    </submittedName>
</protein>
<comment type="similarity">
    <text evidence="2">Belongs to the ATP-dependent AMP-binding enzyme family.</text>
</comment>
<keyword evidence="7" id="KW-1185">Reference proteome</keyword>
<dbReference type="Pfam" id="PF00668">
    <property type="entry name" value="Condensation"/>
    <property type="match status" value="2"/>
</dbReference>
<dbReference type="Pfam" id="PF13193">
    <property type="entry name" value="AMP-binding_C"/>
    <property type="match status" value="2"/>
</dbReference>
<dbReference type="SMART" id="SM00823">
    <property type="entry name" value="PKS_PP"/>
    <property type="match status" value="2"/>
</dbReference>
<dbReference type="GO" id="GO:0008610">
    <property type="term" value="P:lipid biosynthetic process"/>
    <property type="evidence" value="ECO:0007669"/>
    <property type="project" value="UniProtKB-ARBA"/>
</dbReference>
<dbReference type="PROSITE" id="PS00141">
    <property type="entry name" value="ASP_PROTEASE"/>
    <property type="match status" value="1"/>
</dbReference>
<evidence type="ECO:0000313" key="6">
    <source>
        <dbReference type="EMBL" id="AGY58064.1"/>
    </source>
</evidence>
<dbReference type="Gene3D" id="2.30.38.10">
    <property type="entry name" value="Luciferase, Domain 3"/>
    <property type="match status" value="2"/>
</dbReference>
<dbReference type="Pfam" id="PF00550">
    <property type="entry name" value="PP-binding"/>
    <property type="match status" value="2"/>
</dbReference>
<dbReference type="GO" id="GO:0006508">
    <property type="term" value="P:proteolysis"/>
    <property type="evidence" value="ECO:0007669"/>
    <property type="project" value="InterPro"/>
</dbReference>
<dbReference type="InterPro" id="IPR006162">
    <property type="entry name" value="Ppantetheine_attach_site"/>
</dbReference>
<dbReference type="KEGG" id="glj:GKIL_1818"/>
<dbReference type="InterPro" id="IPR020806">
    <property type="entry name" value="PKS_PP-bd"/>
</dbReference>
<evidence type="ECO:0000313" key="7">
    <source>
        <dbReference type="Proteomes" id="UP000017396"/>
    </source>
</evidence>
<dbReference type="STRING" id="1183438.GKIL_1818"/>
<dbReference type="Gene3D" id="3.40.50.1820">
    <property type="entry name" value="alpha/beta hydrolase"/>
    <property type="match status" value="1"/>
</dbReference>
<keyword evidence="4" id="KW-0597">Phosphoprotein</keyword>
<dbReference type="FunFam" id="3.40.50.12780:FF:000012">
    <property type="entry name" value="Non-ribosomal peptide synthetase"/>
    <property type="match status" value="2"/>
</dbReference>
<dbReference type="GO" id="GO:0072330">
    <property type="term" value="P:monocarboxylic acid biosynthetic process"/>
    <property type="evidence" value="ECO:0007669"/>
    <property type="project" value="UniProtKB-ARBA"/>
</dbReference>
<keyword evidence="6" id="KW-0436">Ligase</keyword>
<dbReference type="PANTHER" id="PTHR45527">
    <property type="entry name" value="NONRIBOSOMAL PEPTIDE SYNTHETASE"/>
    <property type="match status" value="1"/>
</dbReference>
<dbReference type="FunFam" id="3.30.559.10:FF:000012">
    <property type="entry name" value="Non-ribosomal peptide synthetase"/>
    <property type="match status" value="2"/>
</dbReference>
<evidence type="ECO:0000256" key="1">
    <source>
        <dbReference type="ARBA" id="ARBA00001957"/>
    </source>
</evidence>
<dbReference type="SUPFAM" id="SSF56801">
    <property type="entry name" value="Acetyl-CoA synthetase-like"/>
    <property type="match status" value="2"/>
</dbReference>
<dbReference type="InterPro" id="IPR020845">
    <property type="entry name" value="AMP-binding_CS"/>
</dbReference>
<dbReference type="NCBIfam" id="NF003417">
    <property type="entry name" value="PRK04813.1"/>
    <property type="match status" value="2"/>
</dbReference>
<dbReference type="InterPro" id="IPR023213">
    <property type="entry name" value="CAT-like_dom_sf"/>
</dbReference>
<dbReference type="HOGENOM" id="CLU_000022_0_4_3"/>
<evidence type="ECO:0000259" key="5">
    <source>
        <dbReference type="PROSITE" id="PS50075"/>
    </source>
</evidence>
<dbReference type="RefSeq" id="WP_023173188.1">
    <property type="nucleotide sequence ID" value="NC_022600.1"/>
</dbReference>
<dbReference type="Pfam" id="PF00501">
    <property type="entry name" value="AMP-binding"/>
    <property type="match status" value="2"/>
</dbReference>
<dbReference type="PROSITE" id="PS50075">
    <property type="entry name" value="CARRIER"/>
    <property type="match status" value="2"/>
</dbReference>
<dbReference type="CDD" id="cd19531">
    <property type="entry name" value="LCL_NRPS-like"/>
    <property type="match status" value="2"/>
</dbReference>
<evidence type="ECO:0000256" key="3">
    <source>
        <dbReference type="ARBA" id="ARBA00022450"/>
    </source>
</evidence>
<dbReference type="PANTHER" id="PTHR45527:SF1">
    <property type="entry name" value="FATTY ACID SYNTHASE"/>
    <property type="match status" value="1"/>
</dbReference>
<comment type="cofactor">
    <cofactor evidence="1">
        <name>pantetheine 4'-phosphate</name>
        <dbReference type="ChEBI" id="CHEBI:47942"/>
    </cofactor>
</comment>
<evidence type="ECO:0000256" key="2">
    <source>
        <dbReference type="ARBA" id="ARBA00006432"/>
    </source>
</evidence>
<dbReference type="InterPro" id="IPR045851">
    <property type="entry name" value="AMP-bd_C_sf"/>
</dbReference>
<keyword evidence="3" id="KW-0596">Phosphopantetheine</keyword>
<dbReference type="EMBL" id="CP003587">
    <property type="protein sequence ID" value="AGY58064.1"/>
    <property type="molecule type" value="Genomic_DNA"/>
</dbReference>
<organism evidence="6 7">
    <name type="scientific">Gloeobacter kilaueensis (strain ATCC BAA-2537 / CCAP 1431/1 / ULC 316 / JS1)</name>
    <dbReference type="NCBI Taxonomy" id="1183438"/>
    <lineage>
        <taxon>Bacteria</taxon>
        <taxon>Bacillati</taxon>
        <taxon>Cyanobacteriota</taxon>
        <taxon>Cyanophyceae</taxon>
        <taxon>Gloeobacterales</taxon>
        <taxon>Gloeobacteraceae</taxon>
        <taxon>Gloeobacter</taxon>
    </lineage>
</organism>
<dbReference type="FunFam" id="3.40.50.980:FF:000002">
    <property type="entry name" value="Enterobactin synthetase component F"/>
    <property type="match status" value="1"/>
</dbReference>
<evidence type="ECO:0000256" key="4">
    <source>
        <dbReference type="ARBA" id="ARBA00022553"/>
    </source>
</evidence>
<dbReference type="InterPro" id="IPR036736">
    <property type="entry name" value="ACP-like_sf"/>
</dbReference>
<feature type="domain" description="Carrier" evidence="5">
    <location>
        <begin position="1005"/>
        <end position="1080"/>
    </location>
</feature>
<dbReference type="Gene3D" id="1.10.1200.10">
    <property type="entry name" value="ACP-like"/>
    <property type="match status" value="1"/>
</dbReference>
<feature type="domain" description="Carrier" evidence="5">
    <location>
        <begin position="2065"/>
        <end position="2140"/>
    </location>
</feature>
<dbReference type="InterPro" id="IPR001969">
    <property type="entry name" value="Aspartic_peptidase_AS"/>
</dbReference>
<dbReference type="InterPro" id="IPR010071">
    <property type="entry name" value="AA_adenyl_dom"/>
</dbReference>
<dbReference type="FunFam" id="2.30.38.10:FF:000001">
    <property type="entry name" value="Non-ribosomal peptide synthetase PvdI"/>
    <property type="match status" value="2"/>
</dbReference>